<feature type="region of interest" description="Disordered" evidence="4">
    <location>
        <begin position="234"/>
        <end position="306"/>
    </location>
</feature>
<dbReference type="InterPro" id="IPR036770">
    <property type="entry name" value="Ankyrin_rpt-contain_sf"/>
</dbReference>
<organism evidence="5 6">
    <name type="scientific">Cercospora kikuchii</name>
    <dbReference type="NCBI Taxonomy" id="84275"/>
    <lineage>
        <taxon>Eukaryota</taxon>
        <taxon>Fungi</taxon>
        <taxon>Dikarya</taxon>
        <taxon>Ascomycota</taxon>
        <taxon>Pezizomycotina</taxon>
        <taxon>Dothideomycetes</taxon>
        <taxon>Dothideomycetidae</taxon>
        <taxon>Mycosphaerellales</taxon>
        <taxon>Mycosphaerellaceae</taxon>
        <taxon>Cercospora</taxon>
    </lineage>
</organism>
<dbReference type="InterPro" id="IPR050745">
    <property type="entry name" value="Multifunctional_regulatory"/>
</dbReference>
<keyword evidence="6" id="KW-1185">Reference proteome</keyword>
<dbReference type="Pfam" id="PF00023">
    <property type="entry name" value="Ank"/>
    <property type="match status" value="1"/>
</dbReference>
<feature type="repeat" description="ANK" evidence="3">
    <location>
        <begin position="1"/>
        <end position="17"/>
    </location>
</feature>
<dbReference type="GeneID" id="68294679"/>
<dbReference type="Gene3D" id="1.25.40.20">
    <property type="entry name" value="Ankyrin repeat-containing domain"/>
    <property type="match status" value="2"/>
</dbReference>
<proteinExistence type="predicted"/>
<dbReference type="EMBL" id="BOLY01000006">
    <property type="protein sequence ID" value="GIZ45959.1"/>
    <property type="molecule type" value="Genomic_DNA"/>
</dbReference>
<feature type="compositionally biased region" description="Acidic residues" evidence="4">
    <location>
        <begin position="283"/>
        <end position="294"/>
    </location>
</feature>
<evidence type="ECO:0000313" key="5">
    <source>
        <dbReference type="EMBL" id="GIZ45959.1"/>
    </source>
</evidence>
<accession>A0A9P3FJT8</accession>
<feature type="repeat" description="ANK" evidence="3">
    <location>
        <begin position="61"/>
        <end position="93"/>
    </location>
</feature>
<dbReference type="PANTHER" id="PTHR24189:SF50">
    <property type="entry name" value="ANKYRIN REPEAT AND SOCS BOX PROTEIN 2"/>
    <property type="match status" value="1"/>
</dbReference>
<dbReference type="OrthoDB" id="426293at2759"/>
<dbReference type="SMART" id="SM00248">
    <property type="entry name" value="ANK"/>
    <property type="match status" value="4"/>
</dbReference>
<evidence type="ECO:0000256" key="2">
    <source>
        <dbReference type="ARBA" id="ARBA00023043"/>
    </source>
</evidence>
<sequence>MVAFLLRKGADVNAQDGAGRTALHLCCKRGWGPRGRGELVCLEAIEILISHGAKFDVESMHSYTALSTAVRGGMKLVVQRLLQAGASANGSKHDWVETPLMMACRPTLWRSLAIVIMLIKHGADVNRCVMPADSLKPTTALANASEMSPHVTRREKSLLLCCLLVAGATPDPEDDSELRDACIGGDLELVEFCLFAGIDPSCLSDECIETLHGTRERRDKWSILHQHFPDTVPYSDYFDSGGESAVDDTDEDDEDEEDDGNYANDGNDDKDEDDANKNGKNDENEENDDNDQGDMSDAYEANDVDDEAVVIDLTKVDDNKSSLYEVSD</sequence>
<keyword evidence="1" id="KW-0677">Repeat</keyword>
<comment type="caution">
    <text evidence="5">The sequence shown here is derived from an EMBL/GenBank/DDBJ whole genome shotgun (WGS) entry which is preliminary data.</text>
</comment>
<evidence type="ECO:0000256" key="1">
    <source>
        <dbReference type="ARBA" id="ARBA00022737"/>
    </source>
</evidence>
<name>A0A9P3FJT8_9PEZI</name>
<dbReference type="Proteomes" id="UP000825890">
    <property type="component" value="Unassembled WGS sequence"/>
</dbReference>
<dbReference type="Pfam" id="PF12796">
    <property type="entry name" value="Ank_2"/>
    <property type="match status" value="1"/>
</dbReference>
<evidence type="ECO:0000256" key="4">
    <source>
        <dbReference type="SAM" id="MobiDB-lite"/>
    </source>
</evidence>
<dbReference type="RefSeq" id="XP_044660446.1">
    <property type="nucleotide sequence ID" value="XM_044804511.1"/>
</dbReference>
<dbReference type="PANTHER" id="PTHR24189">
    <property type="entry name" value="MYOTROPHIN"/>
    <property type="match status" value="1"/>
</dbReference>
<gene>
    <name evidence="5" type="ORF">CKM354_000910400</name>
</gene>
<dbReference type="PROSITE" id="PS50088">
    <property type="entry name" value="ANK_REPEAT"/>
    <property type="match status" value="2"/>
</dbReference>
<dbReference type="InterPro" id="IPR002110">
    <property type="entry name" value="Ankyrin_rpt"/>
</dbReference>
<feature type="compositionally biased region" description="Acidic residues" evidence="4">
    <location>
        <begin position="245"/>
        <end position="274"/>
    </location>
</feature>
<dbReference type="AlphaFoldDB" id="A0A9P3FJT8"/>
<evidence type="ECO:0000256" key="3">
    <source>
        <dbReference type="PROSITE-ProRule" id="PRU00023"/>
    </source>
</evidence>
<evidence type="ECO:0000313" key="6">
    <source>
        <dbReference type="Proteomes" id="UP000825890"/>
    </source>
</evidence>
<protein>
    <submittedName>
        <fullName evidence="5">Uncharacterized protein</fullName>
    </submittedName>
</protein>
<dbReference type="SUPFAM" id="SSF48403">
    <property type="entry name" value="Ankyrin repeat"/>
    <property type="match status" value="1"/>
</dbReference>
<keyword evidence="2 3" id="KW-0040">ANK repeat</keyword>
<reference evidence="5 6" key="1">
    <citation type="submission" date="2021-01" db="EMBL/GenBank/DDBJ databases">
        <title>Cercospora kikuchii MAFF 305040 whole genome shotgun sequence.</title>
        <authorList>
            <person name="Kashiwa T."/>
            <person name="Suzuki T."/>
        </authorList>
    </citation>
    <scope>NUCLEOTIDE SEQUENCE [LARGE SCALE GENOMIC DNA]</scope>
    <source>
        <strain evidence="5 6">MAFF 305040</strain>
    </source>
</reference>